<dbReference type="GO" id="GO:0006275">
    <property type="term" value="P:regulation of DNA replication"/>
    <property type="evidence" value="ECO:0007669"/>
    <property type="project" value="InterPro"/>
</dbReference>
<comment type="similarity">
    <text evidence="7">Belongs to the DnaA family.</text>
</comment>
<keyword evidence="1" id="KW-0963">Cytoplasm</keyword>
<protein>
    <submittedName>
        <fullName evidence="9">Chromosomal replication initiator DnaA domain-containing protein</fullName>
    </submittedName>
</protein>
<dbReference type="GO" id="GO:0003688">
    <property type="term" value="F:DNA replication origin binding"/>
    <property type="evidence" value="ECO:0007669"/>
    <property type="project" value="InterPro"/>
</dbReference>
<evidence type="ECO:0000313" key="10">
    <source>
        <dbReference type="Proteomes" id="UP000242645"/>
    </source>
</evidence>
<evidence type="ECO:0000256" key="3">
    <source>
        <dbReference type="ARBA" id="ARBA00022741"/>
    </source>
</evidence>
<evidence type="ECO:0000256" key="6">
    <source>
        <dbReference type="ARBA" id="ARBA00023125"/>
    </source>
</evidence>
<dbReference type="GO" id="GO:0005524">
    <property type="term" value="F:ATP binding"/>
    <property type="evidence" value="ECO:0007669"/>
    <property type="project" value="UniProtKB-KW"/>
</dbReference>
<dbReference type="InterPro" id="IPR020591">
    <property type="entry name" value="Chromosome_initiator_DnaA-like"/>
</dbReference>
<dbReference type="PANTHER" id="PTHR30050">
    <property type="entry name" value="CHROMOSOMAL REPLICATION INITIATOR PROTEIN DNAA"/>
    <property type="match status" value="1"/>
</dbReference>
<keyword evidence="6" id="KW-0238">DNA-binding</keyword>
<proteinExistence type="inferred from homology"/>
<dbReference type="InterPro" id="IPR013317">
    <property type="entry name" value="DnaA_dom"/>
</dbReference>
<dbReference type="EMBL" id="AP017368">
    <property type="protein sequence ID" value="BAV92492.1"/>
    <property type="molecule type" value="Genomic_DNA"/>
</dbReference>
<reference evidence="9 10" key="1">
    <citation type="journal article" date="2017" name="ISME J.">
        <title>Genome of 'Ca. Desulfovibrio trichonymphae', an H2-oxidizing bacterium in a tripartite symbiotic system within a protist cell in the termite gut.</title>
        <authorList>
            <person name="Kuwahara H."/>
            <person name="Yuki M."/>
            <person name="Izawa K."/>
            <person name="Ohkuma M."/>
            <person name="Hongoh Y."/>
        </authorList>
    </citation>
    <scope>NUCLEOTIDE SEQUENCE [LARGE SCALE GENOMIC DNA]</scope>
    <source>
        <strain evidence="9 10">Rs-N31</strain>
    </source>
</reference>
<dbReference type="InterPro" id="IPR010921">
    <property type="entry name" value="Trp_repressor/repl_initiator"/>
</dbReference>
<dbReference type="GO" id="GO:0006270">
    <property type="term" value="P:DNA replication initiation"/>
    <property type="evidence" value="ECO:0007669"/>
    <property type="project" value="InterPro"/>
</dbReference>
<name>A0A1J1DX91_9BACT</name>
<dbReference type="InterPro" id="IPR027417">
    <property type="entry name" value="P-loop_NTPase"/>
</dbReference>
<accession>A0A1J1DX91</accession>
<evidence type="ECO:0000256" key="4">
    <source>
        <dbReference type="ARBA" id="ARBA00022840"/>
    </source>
</evidence>
<dbReference type="PRINTS" id="PR00051">
    <property type="entry name" value="DNAA"/>
</dbReference>
<dbReference type="CDD" id="cd06571">
    <property type="entry name" value="Bac_DnaA_C"/>
    <property type="match status" value="1"/>
</dbReference>
<keyword evidence="2 7" id="KW-0235">DNA replication</keyword>
<dbReference type="InterPro" id="IPR013159">
    <property type="entry name" value="DnaA_C"/>
</dbReference>
<dbReference type="PROSITE" id="PS01008">
    <property type="entry name" value="DNAA"/>
    <property type="match status" value="1"/>
</dbReference>
<dbReference type="RefSeq" id="WP_096400077.1">
    <property type="nucleotide sequence ID" value="NZ_AP017368.1"/>
</dbReference>
<evidence type="ECO:0000259" key="8">
    <source>
        <dbReference type="SMART" id="SM00760"/>
    </source>
</evidence>
<evidence type="ECO:0000256" key="7">
    <source>
        <dbReference type="RuleBase" id="RU004227"/>
    </source>
</evidence>
<gene>
    <name evidence="9" type="primary">dnaA2</name>
    <name evidence="9" type="ORF">RSDT_0980</name>
</gene>
<dbReference type="KEGG" id="dtr:RSDT_0980"/>
<dbReference type="OrthoDB" id="9807019at2"/>
<keyword evidence="5" id="KW-0446">Lipid-binding</keyword>
<keyword evidence="10" id="KW-1185">Reference proteome</keyword>
<organism evidence="9 10">
    <name type="scientific">Candidatus Desulfovibrio trichonymphae</name>
    <dbReference type="NCBI Taxonomy" id="1725232"/>
    <lineage>
        <taxon>Bacteria</taxon>
        <taxon>Pseudomonadati</taxon>
        <taxon>Thermodesulfobacteriota</taxon>
        <taxon>Desulfovibrionia</taxon>
        <taxon>Desulfovibrionales</taxon>
        <taxon>Desulfovibrionaceae</taxon>
        <taxon>Desulfovibrio</taxon>
    </lineage>
</organism>
<dbReference type="SUPFAM" id="SSF48295">
    <property type="entry name" value="TrpR-like"/>
    <property type="match status" value="1"/>
</dbReference>
<dbReference type="SMART" id="SM00760">
    <property type="entry name" value="Bac_DnaA_C"/>
    <property type="match status" value="1"/>
</dbReference>
<dbReference type="Pfam" id="PF08299">
    <property type="entry name" value="Bac_DnaA_C"/>
    <property type="match status" value="1"/>
</dbReference>
<keyword evidence="3" id="KW-0547">Nucleotide-binding</keyword>
<dbReference type="AlphaFoldDB" id="A0A1J1DX91"/>
<evidence type="ECO:0000256" key="1">
    <source>
        <dbReference type="ARBA" id="ARBA00022490"/>
    </source>
</evidence>
<dbReference type="Pfam" id="PF00308">
    <property type="entry name" value="Bac_DnaA"/>
    <property type="match status" value="1"/>
</dbReference>
<evidence type="ECO:0000256" key="2">
    <source>
        <dbReference type="ARBA" id="ARBA00022705"/>
    </source>
</evidence>
<dbReference type="PANTHER" id="PTHR30050:SF2">
    <property type="entry name" value="CHROMOSOMAL REPLICATION INITIATOR PROTEIN DNAA"/>
    <property type="match status" value="1"/>
</dbReference>
<feature type="domain" description="Chromosomal replication initiator DnaA C-terminal" evidence="8">
    <location>
        <begin position="248"/>
        <end position="317"/>
    </location>
</feature>
<dbReference type="Gene3D" id="1.10.1750.10">
    <property type="match status" value="1"/>
</dbReference>
<evidence type="ECO:0000256" key="5">
    <source>
        <dbReference type="ARBA" id="ARBA00023121"/>
    </source>
</evidence>
<dbReference type="InterPro" id="IPR018312">
    <property type="entry name" value="Chromosome_initiator_DnaA_CS"/>
</dbReference>
<dbReference type="GO" id="GO:0008289">
    <property type="term" value="F:lipid binding"/>
    <property type="evidence" value="ECO:0007669"/>
    <property type="project" value="UniProtKB-KW"/>
</dbReference>
<sequence>MLTDTSDSNEKNPFDTFLCNAKNAFPLAAITEIANSNPGEAYNPFTVCGPVGVGKSHLLQTLSTVFKQKSLPGQIIYSNAARFCSENTHWAMRPEIFWRQCSALLLDDLQEITEQKKYQHILTVLLESCPNYTEGQGRQIAIACSGRAGILKLLEERLCSRLECGIVMELTEPDMEVRLRYTRALCKQKKINLSREQCLFLAQRCTGFRLLQGFLLKIKAFISIHKKTPTVADMENIVHTGGIYKPINCQKILNKVAHAFNLRADDILSEKRRPDIVTARQTAMYLCRQKLHLSYEEIGQAFEGRDHSTVIYAVNKIKKIIPANKDVNKIVTEMEQNLQ</sequence>
<dbReference type="GO" id="GO:0005886">
    <property type="term" value="C:plasma membrane"/>
    <property type="evidence" value="ECO:0007669"/>
    <property type="project" value="TreeGrafter"/>
</dbReference>
<evidence type="ECO:0000313" key="9">
    <source>
        <dbReference type="EMBL" id="BAV92492.1"/>
    </source>
</evidence>
<keyword evidence="4" id="KW-0067">ATP-binding</keyword>
<dbReference type="Proteomes" id="UP000242645">
    <property type="component" value="Chromosome"/>
</dbReference>
<dbReference type="Gene3D" id="3.40.50.300">
    <property type="entry name" value="P-loop containing nucleotide triphosphate hydrolases"/>
    <property type="match status" value="1"/>
</dbReference>
<dbReference type="SUPFAM" id="SSF52540">
    <property type="entry name" value="P-loop containing nucleoside triphosphate hydrolases"/>
    <property type="match status" value="1"/>
</dbReference>